<dbReference type="SUPFAM" id="SSF50346">
    <property type="entry name" value="PRC-barrel domain"/>
    <property type="match status" value="1"/>
</dbReference>
<dbReference type="GO" id="GO:0005737">
    <property type="term" value="C:cytoplasm"/>
    <property type="evidence" value="ECO:0007669"/>
    <property type="project" value="UniProtKB-SubCell"/>
</dbReference>
<dbReference type="OrthoDB" id="9810331at2"/>
<comment type="subcellular location">
    <subcellularLocation>
        <location evidence="5">Cytoplasm</location>
    </subcellularLocation>
</comment>
<gene>
    <name evidence="5" type="primary">rimM</name>
    <name evidence="8" type="ORF">CLV55_10595</name>
</gene>
<dbReference type="InterPro" id="IPR011961">
    <property type="entry name" value="RimM"/>
</dbReference>
<dbReference type="Gene3D" id="2.40.30.60">
    <property type="entry name" value="RimM"/>
    <property type="match status" value="1"/>
</dbReference>
<reference evidence="8 9" key="1">
    <citation type="submission" date="2018-06" db="EMBL/GenBank/DDBJ databases">
        <title>Genomic Encyclopedia of Archaeal and Bacterial Type Strains, Phase II (KMG-II): from individual species to whole genera.</title>
        <authorList>
            <person name="Goeker M."/>
        </authorList>
    </citation>
    <scope>NUCLEOTIDE SEQUENCE [LARGE SCALE GENOMIC DNA]</scope>
    <source>
        <strain evidence="8 9">DSM 25663</strain>
    </source>
</reference>
<accession>A0A328YEV3</accession>
<dbReference type="HAMAP" id="MF_00014">
    <property type="entry name" value="Ribosome_mat_RimM"/>
    <property type="match status" value="1"/>
</dbReference>
<dbReference type="GO" id="GO:0042274">
    <property type="term" value="P:ribosomal small subunit biogenesis"/>
    <property type="evidence" value="ECO:0007669"/>
    <property type="project" value="UniProtKB-UniRule"/>
</dbReference>
<keyword evidence="4 5" id="KW-0143">Chaperone</keyword>
<evidence type="ECO:0000256" key="3">
    <source>
        <dbReference type="ARBA" id="ARBA00022552"/>
    </source>
</evidence>
<keyword evidence="9" id="KW-1185">Reference proteome</keyword>
<dbReference type="RefSeq" id="WP_112113012.1">
    <property type="nucleotide sequence ID" value="NZ_QLSZ01000005.1"/>
</dbReference>
<dbReference type="Pfam" id="PF24986">
    <property type="entry name" value="PRC_RimM"/>
    <property type="match status" value="1"/>
</dbReference>
<comment type="function">
    <text evidence="5">An accessory protein needed during the final step in the assembly of 30S ribosomal subunit, possibly for assembly of the head region. Essential for efficient processing of 16S rRNA. May be needed both before and after RbfA during the maturation of 16S rRNA. It has affinity for free ribosomal 30S subunits but not for 70S ribosomes.</text>
</comment>
<keyword evidence="2 5" id="KW-0690">Ribosome biogenesis</keyword>
<evidence type="ECO:0000256" key="4">
    <source>
        <dbReference type="ARBA" id="ARBA00023186"/>
    </source>
</evidence>
<evidence type="ECO:0000313" key="8">
    <source>
        <dbReference type="EMBL" id="RAR72528.1"/>
    </source>
</evidence>
<dbReference type="InterPro" id="IPR036976">
    <property type="entry name" value="RimM_N_sf"/>
</dbReference>
<evidence type="ECO:0000256" key="1">
    <source>
        <dbReference type="ARBA" id="ARBA00022490"/>
    </source>
</evidence>
<protein>
    <recommendedName>
        <fullName evidence="5">Ribosome maturation factor RimM</fullName>
    </recommendedName>
</protein>
<dbReference type="EMBL" id="QLSZ01000005">
    <property type="protein sequence ID" value="RAR72528.1"/>
    <property type="molecule type" value="Genomic_DNA"/>
</dbReference>
<name>A0A328YEV3_9FLAO</name>
<dbReference type="PANTHER" id="PTHR33692:SF1">
    <property type="entry name" value="RIBOSOME MATURATION FACTOR RIMM"/>
    <property type="match status" value="1"/>
</dbReference>
<dbReference type="SUPFAM" id="SSF50447">
    <property type="entry name" value="Translation proteins"/>
    <property type="match status" value="1"/>
</dbReference>
<evidence type="ECO:0000259" key="7">
    <source>
        <dbReference type="Pfam" id="PF24986"/>
    </source>
</evidence>
<comment type="subunit">
    <text evidence="5">Binds ribosomal protein uS19.</text>
</comment>
<dbReference type="InterPro" id="IPR009000">
    <property type="entry name" value="Transl_B-barrel_sf"/>
</dbReference>
<dbReference type="GO" id="GO:0043022">
    <property type="term" value="F:ribosome binding"/>
    <property type="evidence" value="ECO:0007669"/>
    <property type="project" value="InterPro"/>
</dbReference>
<evidence type="ECO:0000313" key="9">
    <source>
        <dbReference type="Proteomes" id="UP000248840"/>
    </source>
</evidence>
<keyword evidence="3 5" id="KW-0698">rRNA processing</keyword>
<dbReference type="InterPro" id="IPR011033">
    <property type="entry name" value="PRC_barrel-like_sf"/>
</dbReference>
<dbReference type="InterPro" id="IPR002676">
    <property type="entry name" value="RimM_N"/>
</dbReference>
<dbReference type="Gene3D" id="2.30.30.240">
    <property type="entry name" value="PRC-barrel domain"/>
    <property type="match status" value="1"/>
</dbReference>
<dbReference type="Proteomes" id="UP000248840">
    <property type="component" value="Unassembled WGS sequence"/>
</dbReference>
<sequence length="174" mass="20151">MRKEECFYLGKIAKKFSFKGEVLVYLDTDEPEQYQNLESVFVEFNKNLIPFFIEICHLHKGDFLRVKFEDVNTESEADEIVGCEVYLPLSLLPKLEGNQFYYHEVIGFEIEDQKLGVFGKIVSINDTAAQPLFEVLNGGVEILVPMIDQFLVKIDRENKKVIMNLPEGLVEMYL</sequence>
<evidence type="ECO:0000256" key="2">
    <source>
        <dbReference type="ARBA" id="ARBA00022517"/>
    </source>
</evidence>
<evidence type="ECO:0000259" key="6">
    <source>
        <dbReference type="Pfam" id="PF01782"/>
    </source>
</evidence>
<comment type="similarity">
    <text evidence="5">Belongs to the RimM family.</text>
</comment>
<evidence type="ECO:0000256" key="5">
    <source>
        <dbReference type="HAMAP-Rule" id="MF_00014"/>
    </source>
</evidence>
<dbReference type="GO" id="GO:0005840">
    <property type="term" value="C:ribosome"/>
    <property type="evidence" value="ECO:0007669"/>
    <property type="project" value="InterPro"/>
</dbReference>
<comment type="domain">
    <text evidence="5">The PRC barrel domain binds ribosomal protein uS19.</text>
</comment>
<dbReference type="GO" id="GO:0006364">
    <property type="term" value="P:rRNA processing"/>
    <property type="evidence" value="ECO:0007669"/>
    <property type="project" value="UniProtKB-UniRule"/>
</dbReference>
<dbReference type="NCBIfam" id="TIGR02273">
    <property type="entry name" value="16S_RimM"/>
    <property type="match status" value="1"/>
</dbReference>
<proteinExistence type="inferred from homology"/>
<dbReference type="Pfam" id="PF01782">
    <property type="entry name" value="RimM"/>
    <property type="match status" value="1"/>
</dbReference>
<feature type="domain" description="Ribosome maturation factor RimM PRC barrel" evidence="7">
    <location>
        <begin position="103"/>
        <end position="169"/>
    </location>
</feature>
<feature type="domain" description="RimM N-terminal" evidence="6">
    <location>
        <begin position="9"/>
        <end position="88"/>
    </location>
</feature>
<dbReference type="AlphaFoldDB" id="A0A328YEV3"/>
<dbReference type="PANTHER" id="PTHR33692">
    <property type="entry name" value="RIBOSOME MATURATION FACTOR RIMM"/>
    <property type="match status" value="1"/>
</dbReference>
<dbReference type="InterPro" id="IPR056792">
    <property type="entry name" value="PRC_RimM"/>
</dbReference>
<keyword evidence="1 5" id="KW-0963">Cytoplasm</keyword>
<comment type="caution">
    <text evidence="8">The sequence shown here is derived from an EMBL/GenBank/DDBJ whole genome shotgun (WGS) entry which is preliminary data.</text>
</comment>
<organism evidence="8 9">
    <name type="scientific">Flavobacterium aciduliphilum</name>
    <dbReference type="NCBI Taxonomy" id="1101402"/>
    <lineage>
        <taxon>Bacteria</taxon>
        <taxon>Pseudomonadati</taxon>
        <taxon>Bacteroidota</taxon>
        <taxon>Flavobacteriia</taxon>
        <taxon>Flavobacteriales</taxon>
        <taxon>Flavobacteriaceae</taxon>
        <taxon>Flavobacterium</taxon>
    </lineage>
</organism>